<keyword evidence="9" id="KW-0408">Iron</keyword>
<dbReference type="GO" id="GO:0046872">
    <property type="term" value="F:metal ion binding"/>
    <property type="evidence" value="ECO:0007669"/>
    <property type="project" value="UniProtKB-KW"/>
</dbReference>
<dbReference type="PANTHER" id="PTHR31528">
    <property type="entry name" value="4-AMINO-5-HYDROXYMETHYL-2-METHYLPYRIMIDINE PHOSPHATE SYNTHASE THI11-RELATED"/>
    <property type="match status" value="1"/>
</dbReference>
<dbReference type="Pfam" id="PF09084">
    <property type="entry name" value="NMT1"/>
    <property type="match status" value="1"/>
</dbReference>
<comment type="pathway">
    <text evidence="2">Cofactor biosynthesis; thiamine diphosphate biosynthesis.</text>
</comment>
<evidence type="ECO:0000256" key="2">
    <source>
        <dbReference type="ARBA" id="ARBA00004948"/>
    </source>
</evidence>
<dbReference type="SUPFAM" id="SSF53850">
    <property type="entry name" value="Periplasmic binding protein-like II"/>
    <property type="match status" value="1"/>
</dbReference>
<dbReference type="eggNOG" id="COG0715">
    <property type="taxonomic scope" value="Bacteria"/>
</dbReference>
<accession>J0QY83</accession>
<gene>
    <name evidence="13" type="ORF">ME5_00388</name>
</gene>
<evidence type="ECO:0000256" key="5">
    <source>
        <dbReference type="ARBA" id="ARBA00022679"/>
    </source>
</evidence>
<keyword evidence="14" id="KW-1185">Reference proteome</keyword>
<dbReference type="InterPro" id="IPR015168">
    <property type="entry name" value="SsuA/THI5"/>
</dbReference>
<keyword evidence="8" id="KW-0784">Thiamine biosynthesis</keyword>
<name>J0QY83_9HYPH</name>
<evidence type="ECO:0000256" key="10">
    <source>
        <dbReference type="ARBA" id="ARBA00033171"/>
    </source>
</evidence>
<proteinExistence type="inferred from homology"/>
<evidence type="ECO:0000256" key="1">
    <source>
        <dbReference type="ARBA" id="ARBA00003469"/>
    </source>
</evidence>
<comment type="catalytic activity">
    <reaction evidence="11">
        <text>N(6)-(pyridoxal phosphate)-L-lysyl-[4-amino-5-hydroxymethyl-2-methylpyrimidine phosphate synthase] + L-histidyl-[4-amino-5-hydroxymethyl-2-methylpyrimidine phosphate synthase] + 2 Fe(3+) + 4 H2O = L-lysyl-[4-amino-5-hydroxymethyl-2-methylpyrimidine phosphate synthase] + (2S)-2-amino-5-hydroxy-4-oxopentanoyl-[4-amino-5-hydroxymethyl-2-methylpyrimidine phosphate synthase] + 4-amino-2-methyl-5-(phosphooxymethyl)pyrimidine + 3-oxopropanoate + 2 Fe(2+) + 2 H(+)</text>
        <dbReference type="Rhea" id="RHEA:65756"/>
        <dbReference type="Rhea" id="RHEA-COMP:16892"/>
        <dbReference type="Rhea" id="RHEA-COMP:16893"/>
        <dbReference type="Rhea" id="RHEA-COMP:16894"/>
        <dbReference type="Rhea" id="RHEA-COMP:16895"/>
        <dbReference type="ChEBI" id="CHEBI:15377"/>
        <dbReference type="ChEBI" id="CHEBI:15378"/>
        <dbReference type="ChEBI" id="CHEBI:29033"/>
        <dbReference type="ChEBI" id="CHEBI:29034"/>
        <dbReference type="ChEBI" id="CHEBI:29969"/>
        <dbReference type="ChEBI" id="CHEBI:29979"/>
        <dbReference type="ChEBI" id="CHEBI:33190"/>
        <dbReference type="ChEBI" id="CHEBI:58354"/>
        <dbReference type="ChEBI" id="CHEBI:143915"/>
        <dbReference type="ChEBI" id="CHEBI:157692"/>
    </reaction>
    <physiologicalReaction direction="left-to-right" evidence="11">
        <dbReference type="Rhea" id="RHEA:65757"/>
    </physiologicalReaction>
</comment>
<evidence type="ECO:0000313" key="14">
    <source>
        <dbReference type="Proteomes" id="UP000008952"/>
    </source>
</evidence>
<comment type="caution">
    <text evidence="13">The sequence shown here is derived from an EMBL/GenBank/DDBJ whole genome shotgun (WGS) entry which is preliminary data.</text>
</comment>
<evidence type="ECO:0000256" key="4">
    <source>
        <dbReference type="ARBA" id="ARBA00011738"/>
    </source>
</evidence>
<dbReference type="InterPro" id="IPR027939">
    <property type="entry name" value="NMT1/THI5"/>
</dbReference>
<evidence type="ECO:0000256" key="9">
    <source>
        <dbReference type="ARBA" id="ARBA00023004"/>
    </source>
</evidence>
<keyword evidence="5" id="KW-0808">Transferase</keyword>
<evidence type="ECO:0000256" key="3">
    <source>
        <dbReference type="ARBA" id="ARBA00009406"/>
    </source>
</evidence>
<dbReference type="EMBL" id="AIMB01000003">
    <property type="protein sequence ID" value="EJF91056.1"/>
    <property type="molecule type" value="Genomic_DNA"/>
</dbReference>
<dbReference type="OrthoDB" id="6522570at2"/>
<comment type="similarity">
    <text evidence="3">Belongs to the NMT1/THI5 family.</text>
</comment>
<evidence type="ECO:0000256" key="7">
    <source>
        <dbReference type="ARBA" id="ARBA00022898"/>
    </source>
</evidence>
<dbReference type="GO" id="GO:0009228">
    <property type="term" value="P:thiamine biosynthetic process"/>
    <property type="evidence" value="ECO:0007669"/>
    <property type="project" value="UniProtKB-KW"/>
</dbReference>
<dbReference type="Proteomes" id="UP000008952">
    <property type="component" value="Unassembled WGS sequence"/>
</dbReference>
<dbReference type="RefSeq" id="WP_008037945.1">
    <property type="nucleotide sequence ID" value="NZ_JH725147.1"/>
</dbReference>
<evidence type="ECO:0000313" key="13">
    <source>
        <dbReference type="EMBL" id="EJF91056.1"/>
    </source>
</evidence>
<dbReference type="AlphaFoldDB" id="J0QY83"/>
<reference evidence="13 14" key="1">
    <citation type="submission" date="2012-03" db="EMBL/GenBank/DDBJ databases">
        <title>The Genome Sequence of Bartonella tamiae Th239.</title>
        <authorList>
            <consortium name="The Broad Institute Genome Sequencing Platform"/>
            <consortium name="The Broad Institute Genome Sequencing Center for Infectious Disease"/>
            <person name="Feldgarden M."/>
            <person name="Kirby J."/>
            <person name="Kosoy M."/>
            <person name="Birtles R."/>
            <person name="Probert W.S."/>
            <person name="Chiaraviglio L."/>
            <person name="Young S.K."/>
            <person name="Zeng Q."/>
            <person name="Gargeya S."/>
            <person name="Fitzgerald M."/>
            <person name="Haas B."/>
            <person name="Abouelleil A."/>
            <person name="Alvarado L."/>
            <person name="Arachchi H.M."/>
            <person name="Berlin A."/>
            <person name="Chapman S.B."/>
            <person name="Gearin G."/>
            <person name="Goldberg J."/>
            <person name="Griggs A."/>
            <person name="Gujja S."/>
            <person name="Hansen M."/>
            <person name="Heiman D."/>
            <person name="Howarth C."/>
            <person name="Larimer J."/>
            <person name="Lui A."/>
            <person name="MacDonald P.J.P."/>
            <person name="McCowen C."/>
            <person name="Montmayeur A."/>
            <person name="Murphy C."/>
            <person name="Neiman D."/>
            <person name="Pearson M."/>
            <person name="Priest M."/>
            <person name="Roberts A."/>
            <person name="Saif S."/>
            <person name="Shea T."/>
            <person name="Sisk P."/>
            <person name="Stolte C."/>
            <person name="Sykes S."/>
            <person name="Wortman J."/>
            <person name="Nusbaum C."/>
            <person name="Birren B."/>
        </authorList>
    </citation>
    <scope>NUCLEOTIDE SEQUENCE [LARGE SCALE GENOMIC DNA]</scope>
    <source>
        <strain evidence="13 14">Th239</strain>
    </source>
</reference>
<keyword evidence="7" id="KW-0663">Pyridoxal phosphate</keyword>
<organism evidence="13 14">
    <name type="scientific">Bartonella tamiae Th239</name>
    <dbReference type="NCBI Taxonomy" id="1094558"/>
    <lineage>
        <taxon>Bacteria</taxon>
        <taxon>Pseudomonadati</taxon>
        <taxon>Pseudomonadota</taxon>
        <taxon>Alphaproteobacteria</taxon>
        <taxon>Hyphomicrobiales</taxon>
        <taxon>Bartonellaceae</taxon>
        <taxon>Bartonella</taxon>
    </lineage>
</organism>
<dbReference type="HOGENOM" id="CLU_028871_4_1_5"/>
<evidence type="ECO:0000256" key="6">
    <source>
        <dbReference type="ARBA" id="ARBA00022723"/>
    </source>
</evidence>
<comment type="function">
    <text evidence="1">Responsible for the formation of the pyrimidine heterocycle in the thiamine biosynthesis pathway. Catalyzes the formation of hydroxymethylpyrimidine phosphate (HMP-P) from histidine and pyridoxal phosphate (PLP). The protein uses PLP and the active site histidine to form HMP-P, generating an inactive enzyme. The enzyme can only undergo a single turnover, which suggests it is a suicide enzyme.</text>
</comment>
<evidence type="ECO:0000259" key="12">
    <source>
        <dbReference type="Pfam" id="PF09084"/>
    </source>
</evidence>
<evidence type="ECO:0000256" key="8">
    <source>
        <dbReference type="ARBA" id="ARBA00022977"/>
    </source>
</evidence>
<dbReference type="GO" id="GO:0016740">
    <property type="term" value="F:transferase activity"/>
    <property type="evidence" value="ECO:0007669"/>
    <property type="project" value="UniProtKB-KW"/>
</dbReference>
<dbReference type="Gene3D" id="3.40.190.10">
    <property type="entry name" value="Periplasmic binding protein-like II"/>
    <property type="match status" value="2"/>
</dbReference>
<dbReference type="PANTHER" id="PTHR31528:SF1">
    <property type="entry name" value="4-AMINO-5-HYDROXYMETHYL-2-METHYLPYRIMIDINE PHOSPHATE SYNTHASE THI11-RELATED"/>
    <property type="match status" value="1"/>
</dbReference>
<feature type="domain" description="SsuA/THI5-like" evidence="12">
    <location>
        <begin position="104"/>
        <end position="308"/>
    </location>
</feature>
<dbReference type="STRING" id="1094558.ME5_00388"/>
<keyword evidence="6" id="KW-0479">Metal-binding</keyword>
<comment type="subunit">
    <text evidence="4">Homodimer.</text>
</comment>
<dbReference type="PATRIC" id="fig|1094558.3.peg.429"/>
<protein>
    <recommendedName>
        <fullName evidence="10">Thiamine pyrimidine synthase</fullName>
    </recommendedName>
</protein>
<sequence>MEKQFLLILAFIFLIGLNPASPNETIKSLSTTNAFQKNKSVSRFISQKNFDRMIMSQLQNVRDYKSINVQLSSNIENEKKDTKLTLALSRNTVTPAEEIFTYAVPQYMGYFAQQNIQPKLLYTNGSTAAIQALTSGSADIAYASSLNIAAAIDKGVPIIAFAGLTVRWPYSIAVPKDSNITSIYDLKNKRIGVVSFASASYHDLRATLNHANISESDVTIVPVGAGARAAAALYNRDIDALDSYSDSFNAIQQNGLKLTFLERPQSLEKLFSVTMVTRKDVLQDKPDLLIGFVRAAYKGIIFTKLYPKLALEMGLEAFPQLKNSKPQKTTNKKILNGDGNMSFKHENEAKKSIENILQTMQIALGDSIPKDQNDPTQWGAWLNLPQERWQAVADFAYQAGLTHKKLKVGDLWDPRLMDKIYDYNAETIMRD</sequence>
<evidence type="ECO:0000256" key="11">
    <source>
        <dbReference type="ARBA" id="ARBA00048179"/>
    </source>
</evidence>